<dbReference type="InterPro" id="IPR000415">
    <property type="entry name" value="Nitroreductase-like"/>
</dbReference>
<accession>A0A5K7Z592</accession>
<dbReference type="Proteomes" id="UP000427769">
    <property type="component" value="Chromosome"/>
</dbReference>
<evidence type="ECO:0000313" key="2">
    <source>
        <dbReference type="Proteomes" id="UP000427769"/>
    </source>
</evidence>
<dbReference type="OrthoDB" id="272552at2"/>
<proteinExistence type="predicted"/>
<sequence>MIKRRDFLRQLFATGAVIGSGTLIGACSGITRADLPETQTAGQPIAILDDTQRRILYYASLAPSGHNSQPWRVRIESANTWIVEADSDRRLPCVDPDNRELILSLGAFAENLSLAAGALGRRTDIEVIANSSHDRDVLRVILRPGQANGDPLRLLATRRTVKHGHLPKEISADDVAALSHQAGGGLFYFPRTSSHGACIREAVVESFRIQAARDDAQLELVHWLRLRNRDAVHHRDGLTPEGMEIQSFNNWYVRHFVSPEDFMKAGFRRKGVDVTAKLAQEGGGWMVLTSSGNRVADLIEAGRRFQRLALAARARNIGIQPMTQLLEEKTGRAAISGNHSRHFFPQFVLRVGYLDRYPKPVSLRRPVEWFVTA</sequence>
<dbReference type="Gene3D" id="3.40.109.30">
    <property type="entry name" value="putative nitroreductase (tm1586), domain 2"/>
    <property type="match status" value="1"/>
</dbReference>
<dbReference type="GO" id="GO:0016491">
    <property type="term" value="F:oxidoreductase activity"/>
    <property type="evidence" value="ECO:0007669"/>
    <property type="project" value="InterPro"/>
</dbReference>
<protein>
    <submittedName>
        <fullName evidence="1">Tat pathway signal protein</fullName>
    </submittedName>
</protein>
<dbReference type="EMBL" id="AP021875">
    <property type="protein sequence ID" value="BBO75875.1"/>
    <property type="molecule type" value="Genomic_DNA"/>
</dbReference>
<organism evidence="1 2">
    <name type="scientific">Desulfosarcina widdelii</name>
    <dbReference type="NCBI Taxonomy" id="947919"/>
    <lineage>
        <taxon>Bacteria</taxon>
        <taxon>Pseudomonadati</taxon>
        <taxon>Thermodesulfobacteriota</taxon>
        <taxon>Desulfobacteria</taxon>
        <taxon>Desulfobacterales</taxon>
        <taxon>Desulfosarcinaceae</taxon>
        <taxon>Desulfosarcina</taxon>
    </lineage>
</organism>
<name>A0A5K7Z592_9BACT</name>
<dbReference type="SUPFAM" id="SSF55469">
    <property type="entry name" value="FMN-dependent nitroreductase-like"/>
    <property type="match status" value="2"/>
</dbReference>
<reference evidence="1 2" key="1">
    <citation type="submission" date="2019-11" db="EMBL/GenBank/DDBJ databases">
        <title>Comparative genomics of hydrocarbon-degrading Desulfosarcina strains.</title>
        <authorList>
            <person name="Watanabe M."/>
            <person name="Kojima H."/>
            <person name="Fukui M."/>
        </authorList>
    </citation>
    <scope>NUCLEOTIDE SEQUENCE [LARGE SCALE GENOMIC DNA]</scope>
    <source>
        <strain evidence="1 2">PP31</strain>
    </source>
</reference>
<dbReference type="NCBIfam" id="NF047509">
    <property type="entry name" value="Rv3131_FMN_oxido"/>
    <property type="match status" value="1"/>
</dbReference>
<dbReference type="PROSITE" id="PS51257">
    <property type="entry name" value="PROKAR_LIPOPROTEIN"/>
    <property type="match status" value="1"/>
</dbReference>
<dbReference type="AlphaFoldDB" id="A0A5K7Z592"/>
<dbReference type="Gene3D" id="3.40.109.10">
    <property type="entry name" value="NADH Oxidase"/>
    <property type="match status" value="1"/>
</dbReference>
<evidence type="ECO:0000313" key="1">
    <source>
        <dbReference type="EMBL" id="BBO75875.1"/>
    </source>
</evidence>
<dbReference type="KEGG" id="dwd:DSCW_32920"/>
<keyword evidence="2" id="KW-1185">Reference proteome</keyword>
<gene>
    <name evidence="1" type="ORF">DSCW_32920</name>
</gene>
<dbReference type="RefSeq" id="WP_155304758.1">
    <property type="nucleotide sequence ID" value="NZ_AP021875.1"/>
</dbReference>